<evidence type="ECO:0000313" key="3">
    <source>
        <dbReference type="Proteomes" id="UP000828251"/>
    </source>
</evidence>
<dbReference type="Pfam" id="PF10536">
    <property type="entry name" value="PMD"/>
    <property type="match status" value="1"/>
</dbReference>
<name>A0A9D3ZXK7_9ROSI</name>
<accession>A0A9D3ZXK7</accession>
<dbReference type="OrthoDB" id="1937804at2759"/>
<feature type="domain" description="Aminotransferase-like plant mobile" evidence="1">
    <location>
        <begin position="5"/>
        <end position="91"/>
    </location>
</feature>
<protein>
    <recommendedName>
        <fullName evidence="1">Aminotransferase-like plant mobile domain-containing protein</fullName>
    </recommendedName>
</protein>
<reference evidence="2 3" key="1">
    <citation type="journal article" date="2021" name="Plant Biotechnol. J.">
        <title>Multi-omics assisted identification of the key and species-specific regulatory components of drought-tolerant mechanisms in Gossypium stocksii.</title>
        <authorList>
            <person name="Yu D."/>
            <person name="Ke L."/>
            <person name="Zhang D."/>
            <person name="Wu Y."/>
            <person name="Sun Y."/>
            <person name="Mei J."/>
            <person name="Sun J."/>
            <person name="Sun Y."/>
        </authorList>
    </citation>
    <scope>NUCLEOTIDE SEQUENCE [LARGE SCALE GENOMIC DNA]</scope>
    <source>
        <strain evidence="3">cv. E1</strain>
        <tissue evidence="2">Leaf</tissue>
    </source>
</reference>
<proteinExistence type="predicted"/>
<sequence>MFDLKYDFISTLVERWHSETHTFHLSCGECTITLEDLVLQLGLPINGITVSGFSTLFDPKTLCYDLLGNSSDDGDDKLTTLRFSWWNANFEYLSSTATKREMMCTA</sequence>
<dbReference type="AlphaFoldDB" id="A0A9D3ZXK7"/>
<evidence type="ECO:0000259" key="1">
    <source>
        <dbReference type="Pfam" id="PF10536"/>
    </source>
</evidence>
<dbReference type="EMBL" id="JAIQCV010000008">
    <property type="protein sequence ID" value="KAH1073547.1"/>
    <property type="molecule type" value="Genomic_DNA"/>
</dbReference>
<dbReference type="PANTHER" id="PTHR46033">
    <property type="entry name" value="PROTEIN MAIN-LIKE 2"/>
    <property type="match status" value="1"/>
</dbReference>
<keyword evidence="3" id="KW-1185">Reference proteome</keyword>
<dbReference type="Proteomes" id="UP000828251">
    <property type="component" value="Unassembled WGS sequence"/>
</dbReference>
<dbReference type="InterPro" id="IPR019557">
    <property type="entry name" value="AminoTfrase-like_pln_mobile"/>
</dbReference>
<dbReference type="PANTHER" id="PTHR46033:SF8">
    <property type="entry name" value="PROTEIN MAINTENANCE OF MERISTEMS-LIKE"/>
    <property type="match status" value="1"/>
</dbReference>
<dbReference type="GO" id="GO:0010073">
    <property type="term" value="P:meristem maintenance"/>
    <property type="evidence" value="ECO:0007669"/>
    <property type="project" value="InterPro"/>
</dbReference>
<comment type="caution">
    <text evidence="2">The sequence shown here is derived from an EMBL/GenBank/DDBJ whole genome shotgun (WGS) entry which is preliminary data.</text>
</comment>
<gene>
    <name evidence="2" type="ORF">J1N35_025875</name>
</gene>
<dbReference type="InterPro" id="IPR044824">
    <property type="entry name" value="MAIN-like"/>
</dbReference>
<evidence type="ECO:0000313" key="2">
    <source>
        <dbReference type="EMBL" id="KAH1073547.1"/>
    </source>
</evidence>
<organism evidence="2 3">
    <name type="scientific">Gossypium stocksii</name>
    <dbReference type="NCBI Taxonomy" id="47602"/>
    <lineage>
        <taxon>Eukaryota</taxon>
        <taxon>Viridiplantae</taxon>
        <taxon>Streptophyta</taxon>
        <taxon>Embryophyta</taxon>
        <taxon>Tracheophyta</taxon>
        <taxon>Spermatophyta</taxon>
        <taxon>Magnoliopsida</taxon>
        <taxon>eudicotyledons</taxon>
        <taxon>Gunneridae</taxon>
        <taxon>Pentapetalae</taxon>
        <taxon>rosids</taxon>
        <taxon>malvids</taxon>
        <taxon>Malvales</taxon>
        <taxon>Malvaceae</taxon>
        <taxon>Malvoideae</taxon>
        <taxon>Gossypium</taxon>
    </lineage>
</organism>